<dbReference type="GO" id="GO:0045944">
    <property type="term" value="P:positive regulation of transcription by RNA polymerase II"/>
    <property type="evidence" value="ECO:0007669"/>
    <property type="project" value="TreeGrafter"/>
</dbReference>
<reference evidence="11" key="1">
    <citation type="submission" date="2021-10" db="EMBL/GenBank/DDBJ databases">
        <title>Tropical sea cucumber genome reveals ecological adaptation and Cuvierian tubules defense mechanism.</title>
        <authorList>
            <person name="Chen T."/>
        </authorList>
    </citation>
    <scope>NUCLEOTIDE SEQUENCE</scope>
    <source>
        <strain evidence="11">Nanhai2018</strain>
        <tissue evidence="11">Muscle</tissue>
    </source>
</reference>
<organism evidence="11 12">
    <name type="scientific">Holothuria leucospilota</name>
    <name type="common">Black long sea cucumber</name>
    <name type="synonym">Mertensiothuria leucospilota</name>
    <dbReference type="NCBI Taxonomy" id="206669"/>
    <lineage>
        <taxon>Eukaryota</taxon>
        <taxon>Metazoa</taxon>
        <taxon>Echinodermata</taxon>
        <taxon>Eleutherozoa</taxon>
        <taxon>Echinozoa</taxon>
        <taxon>Holothuroidea</taxon>
        <taxon>Aspidochirotacea</taxon>
        <taxon>Aspidochirotida</taxon>
        <taxon>Holothuriidae</taxon>
        <taxon>Holothuria</taxon>
    </lineage>
</organism>
<dbReference type="Proteomes" id="UP001152320">
    <property type="component" value="Chromosome 2"/>
</dbReference>
<feature type="region of interest" description="Disordered" evidence="9">
    <location>
        <begin position="242"/>
        <end position="301"/>
    </location>
</feature>
<evidence type="ECO:0000259" key="10">
    <source>
        <dbReference type="PROSITE" id="PS50016"/>
    </source>
</evidence>
<evidence type="ECO:0000256" key="1">
    <source>
        <dbReference type="ARBA" id="ARBA00004123"/>
    </source>
</evidence>
<feature type="compositionally biased region" description="Polar residues" evidence="9">
    <location>
        <begin position="690"/>
        <end position="699"/>
    </location>
</feature>
<feature type="compositionally biased region" description="Low complexity" evidence="9">
    <location>
        <begin position="830"/>
        <end position="882"/>
    </location>
</feature>
<evidence type="ECO:0000313" key="12">
    <source>
        <dbReference type="Proteomes" id="UP001152320"/>
    </source>
</evidence>
<dbReference type="AlphaFoldDB" id="A0A9Q1CMY1"/>
<dbReference type="SMART" id="SM00249">
    <property type="entry name" value="PHD"/>
    <property type="match status" value="1"/>
</dbReference>
<evidence type="ECO:0000256" key="3">
    <source>
        <dbReference type="ARBA" id="ARBA00022771"/>
    </source>
</evidence>
<keyword evidence="4" id="KW-0862">Zinc</keyword>
<keyword evidence="7" id="KW-0539">Nucleus</keyword>
<evidence type="ECO:0000256" key="6">
    <source>
        <dbReference type="ARBA" id="ARBA00023163"/>
    </source>
</evidence>
<dbReference type="Gene3D" id="1.10.20.10">
    <property type="entry name" value="Histone, subunit A"/>
    <property type="match status" value="1"/>
</dbReference>
<dbReference type="PANTHER" id="PTHR46452:SF1">
    <property type="entry name" value="TRANSCRIPTION INITIATION FACTOR TFIID SUBUNIT 3"/>
    <property type="match status" value="1"/>
</dbReference>
<dbReference type="GO" id="GO:0002039">
    <property type="term" value="F:p53 binding"/>
    <property type="evidence" value="ECO:0007669"/>
    <property type="project" value="TreeGrafter"/>
</dbReference>
<feature type="compositionally biased region" description="Low complexity" evidence="9">
    <location>
        <begin position="727"/>
        <end position="747"/>
    </location>
</feature>
<dbReference type="GO" id="GO:0046982">
    <property type="term" value="F:protein heterodimerization activity"/>
    <property type="evidence" value="ECO:0007669"/>
    <property type="project" value="InterPro"/>
</dbReference>
<dbReference type="SMART" id="SM00576">
    <property type="entry name" value="BTP"/>
    <property type="match status" value="1"/>
</dbReference>
<dbReference type="GO" id="GO:0008270">
    <property type="term" value="F:zinc ion binding"/>
    <property type="evidence" value="ECO:0007669"/>
    <property type="project" value="UniProtKB-KW"/>
</dbReference>
<dbReference type="EMBL" id="JAIZAY010000002">
    <property type="protein sequence ID" value="KAJ8047693.1"/>
    <property type="molecule type" value="Genomic_DNA"/>
</dbReference>
<feature type="region of interest" description="Disordered" evidence="9">
    <location>
        <begin position="353"/>
        <end position="457"/>
    </location>
</feature>
<dbReference type="InterPro" id="IPR001965">
    <property type="entry name" value="Znf_PHD"/>
</dbReference>
<dbReference type="InterPro" id="IPR006565">
    <property type="entry name" value="BTP"/>
</dbReference>
<name>A0A9Q1CMY1_HOLLE</name>
<evidence type="ECO:0000256" key="4">
    <source>
        <dbReference type="ARBA" id="ARBA00022833"/>
    </source>
</evidence>
<comment type="caution">
    <text evidence="11">The sequence shown here is derived from an EMBL/GenBank/DDBJ whole genome shotgun (WGS) entry which is preliminary data.</text>
</comment>
<dbReference type="Gene3D" id="3.30.40.10">
    <property type="entry name" value="Zinc/RING finger domain, C3HC4 (zinc finger)"/>
    <property type="match status" value="1"/>
</dbReference>
<dbReference type="PROSITE" id="PS50016">
    <property type="entry name" value="ZF_PHD_2"/>
    <property type="match status" value="1"/>
</dbReference>
<comment type="subcellular location">
    <subcellularLocation>
        <location evidence="1">Nucleus</location>
    </subcellularLocation>
</comment>
<keyword evidence="5" id="KW-0805">Transcription regulation</keyword>
<feature type="region of interest" description="Disordered" evidence="9">
    <location>
        <begin position="573"/>
        <end position="939"/>
    </location>
</feature>
<dbReference type="InterPro" id="IPR013083">
    <property type="entry name" value="Znf_RING/FYVE/PHD"/>
</dbReference>
<feature type="compositionally biased region" description="Gly residues" evidence="9">
    <location>
        <begin position="883"/>
        <end position="895"/>
    </location>
</feature>
<dbReference type="PROSITE" id="PS01359">
    <property type="entry name" value="ZF_PHD_1"/>
    <property type="match status" value="1"/>
</dbReference>
<dbReference type="InterPro" id="IPR019786">
    <property type="entry name" value="Zinc_finger_PHD-type_CS"/>
</dbReference>
<feature type="compositionally biased region" description="Basic and acidic residues" evidence="9">
    <location>
        <begin position="167"/>
        <end position="179"/>
    </location>
</feature>
<sequence length="1020" mass="110304">MVDNYSRSLLKVSIAQICQGLGWHAMQSTPCDIMVDVLQRYIEKVGRVSSQYATQFGRTHVNLDDLALCFQDIGVNLYEMENYIRDVEPIPFFHDIPKYPIPKKNNLQHPPPGSRHCRERLASIPEYMPPLVGVKEDFTPIHDRRDSVFSNMDTDSPELLSPTSQDGLEKRGEKRSPDYIDHSIKRFRLDSEGNLQEVFIGASEDSNKRRIGKLPEAVTPPRRTSVLMGDRGKSAVSQALSLVGSGGSTAKPKSPKLQKYGTQETKAPKMKMPASNSSSKAAGKSQSKSPKHHLFSPNAPSKYMVKNKASTNVGVLPQPMNQAVEFKPAKGSRSPGNGGTISTLLSAAMQIQDDENKTTVAPVKRKDSAMSIYDFDDDIEGKGKENLKTKDSANDGGKSPVTSGESKVDPNSPRIFDEYEIIRTTCPVDDAEKDVKKKDKGKVRKKKERMKQKDKRKKLKAFENDLFLPDEDKTIKMKQEPVSRLKPGVVSNVSVNTKKPKPSKLDMAKMVKVKEETSPAVSATKIVIKPFGNKEKVPKTTAKSPLTLKKTKKIEKYKKKKFKKDRYTVELGFCSEPGVKPPSKLGSPISKAKEKPLKKLNIIKTSSSNPFQIKISSPKVESPENDEAKPKKKKVKEEKKIPKEETSKKTSAGKEKEQKVLKSEPSTAVPKITLKMGGKTEGKFVIKTIHPSSPANQKEISPPPASPPPPQLSPQLPVPKISIPVLPAKKSSQSKSTTPKTPKTPKATTKKTPKAKDTSAEPPLSPPPKPKQKSSTPAAKAASASKSAKSSGTDTATSPKGSATKSKKGVDSSLPGNKKSGAGRSVTSPKGTSAGNTGGSAKSAGASTGKSNTTSNKTAAATTKGGGSTTSKPSKTSGTSTGKAGGTTSGKGGGKSSSKSSDTPKADTKEVSSKKTEKPSKKEKAPPPSPPPVVDDGPMTIVTETLGTFVSDTGEKIWICPACKRPDDGSPMVGCDECDDWYHWPCVGISCEPSEDEWFCDRCLAIRNNKVKKRGRKKKL</sequence>
<feature type="region of interest" description="Disordered" evidence="9">
    <location>
        <begin position="146"/>
        <end position="179"/>
    </location>
</feature>
<dbReference type="InterPro" id="IPR011011">
    <property type="entry name" value="Znf_FYVE_PHD"/>
</dbReference>
<dbReference type="InterPro" id="IPR009072">
    <property type="entry name" value="Histone-fold"/>
</dbReference>
<dbReference type="GO" id="GO:0005669">
    <property type="term" value="C:transcription factor TFIID complex"/>
    <property type="evidence" value="ECO:0007669"/>
    <property type="project" value="TreeGrafter"/>
</dbReference>
<evidence type="ECO:0000256" key="9">
    <source>
        <dbReference type="SAM" id="MobiDB-lite"/>
    </source>
</evidence>
<evidence type="ECO:0000256" key="5">
    <source>
        <dbReference type="ARBA" id="ARBA00023015"/>
    </source>
</evidence>
<proteinExistence type="predicted"/>
<feature type="domain" description="PHD-type" evidence="10">
    <location>
        <begin position="957"/>
        <end position="1006"/>
    </location>
</feature>
<feature type="compositionally biased region" description="Low complexity" evidence="9">
    <location>
        <begin position="773"/>
        <end position="798"/>
    </location>
</feature>
<feature type="compositionally biased region" description="Basic and acidic residues" evidence="9">
    <location>
        <begin position="380"/>
        <end position="393"/>
    </location>
</feature>
<keyword evidence="6" id="KW-0804">Transcription</keyword>
<accession>A0A9Q1CMY1</accession>
<dbReference type="CDD" id="cd15522">
    <property type="entry name" value="PHD_TAF3"/>
    <property type="match status" value="1"/>
</dbReference>
<dbReference type="Pfam" id="PF07524">
    <property type="entry name" value="Bromo_TP"/>
    <property type="match status" value="1"/>
</dbReference>
<dbReference type="PANTHER" id="PTHR46452">
    <property type="entry name" value="TRANSCRIPTION INITIATION FACTOR TFIID SUBUNIT 3"/>
    <property type="match status" value="1"/>
</dbReference>
<evidence type="ECO:0000256" key="8">
    <source>
        <dbReference type="PROSITE-ProRule" id="PRU00146"/>
    </source>
</evidence>
<dbReference type="OrthoDB" id="436852at2759"/>
<keyword evidence="12" id="KW-1185">Reference proteome</keyword>
<feature type="compositionally biased region" description="Basic and acidic residues" evidence="9">
    <location>
        <begin position="635"/>
        <end position="662"/>
    </location>
</feature>
<evidence type="ECO:0000313" key="11">
    <source>
        <dbReference type="EMBL" id="KAJ8047693.1"/>
    </source>
</evidence>
<feature type="compositionally biased region" description="Pro residues" evidence="9">
    <location>
        <begin position="701"/>
        <end position="712"/>
    </location>
</feature>
<evidence type="ECO:0000256" key="7">
    <source>
        <dbReference type="ARBA" id="ARBA00023242"/>
    </source>
</evidence>
<keyword evidence="3 8" id="KW-0863">Zinc-finger</keyword>
<feature type="compositionally biased region" description="Basic residues" evidence="9">
    <location>
        <begin position="438"/>
        <end position="457"/>
    </location>
</feature>
<keyword evidence="2" id="KW-0479">Metal-binding</keyword>
<dbReference type="CDD" id="cd22916">
    <property type="entry name" value="HFD_TAF3"/>
    <property type="match status" value="1"/>
</dbReference>
<feature type="compositionally biased region" description="Low complexity" evidence="9">
    <location>
        <begin position="274"/>
        <end position="288"/>
    </location>
</feature>
<feature type="compositionally biased region" description="Basic and acidic residues" evidence="9">
    <location>
        <begin position="902"/>
        <end position="925"/>
    </location>
</feature>
<protein>
    <submittedName>
        <fullName evidence="11">Transcription initiation factor TFIID subunit 3</fullName>
    </submittedName>
</protein>
<dbReference type="SUPFAM" id="SSF57903">
    <property type="entry name" value="FYVE/PHD zinc finger"/>
    <property type="match status" value="1"/>
</dbReference>
<dbReference type="InterPro" id="IPR019787">
    <property type="entry name" value="Znf_PHD-finger"/>
</dbReference>
<dbReference type="Pfam" id="PF00628">
    <property type="entry name" value="PHD"/>
    <property type="match status" value="1"/>
</dbReference>
<feature type="compositionally biased region" description="Polar residues" evidence="9">
    <location>
        <begin position="603"/>
        <end position="615"/>
    </location>
</feature>
<evidence type="ECO:0000256" key="2">
    <source>
        <dbReference type="ARBA" id="ARBA00022723"/>
    </source>
</evidence>
<gene>
    <name evidence="11" type="ORF">HOLleu_06750</name>
</gene>